<accession>A0ACC4DP48</accession>
<protein>
    <submittedName>
        <fullName evidence="1">Uncharacterized protein</fullName>
    </submittedName>
</protein>
<organism evidence="1 2">
    <name type="scientific">Purpureocillium lilacinum</name>
    <name type="common">Paecilomyces lilacinus</name>
    <dbReference type="NCBI Taxonomy" id="33203"/>
    <lineage>
        <taxon>Eukaryota</taxon>
        <taxon>Fungi</taxon>
        <taxon>Dikarya</taxon>
        <taxon>Ascomycota</taxon>
        <taxon>Pezizomycotina</taxon>
        <taxon>Sordariomycetes</taxon>
        <taxon>Hypocreomycetidae</taxon>
        <taxon>Hypocreales</taxon>
        <taxon>Ophiocordycipitaceae</taxon>
        <taxon>Purpureocillium</taxon>
    </lineage>
</organism>
<reference evidence="1" key="1">
    <citation type="submission" date="2024-12" db="EMBL/GenBank/DDBJ databases">
        <title>Comparative genomics and development of molecular markers within Purpureocillium lilacinum and among Purpureocillium species.</title>
        <authorList>
            <person name="Yeh Z.-Y."/>
            <person name="Ni N.-T."/>
            <person name="Lo P.-H."/>
            <person name="Mushyakhwo K."/>
            <person name="Lin C.-F."/>
            <person name="Nai Y.-S."/>
        </authorList>
    </citation>
    <scope>NUCLEOTIDE SEQUENCE</scope>
    <source>
        <strain evidence="1">NCHU-NPUST-175</strain>
    </source>
</reference>
<evidence type="ECO:0000313" key="1">
    <source>
        <dbReference type="EMBL" id="KAL3957617.1"/>
    </source>
</evidence>
<keyword evidence="2" id="KW-1185">Reference proteome</keyword>
<name>A0ACC4DP48_PURLI</name>
<dbReference type="EMBL" id="JBGNUJ010000007">
    <property type="protein sequence ID" value="KAL3957617.1"/>
    <property type="molecule type" value="Genomic_DNA"/>
</dbReference>
<evidence type="ECO:0000313" key="2">
    <source>
        <dbReference type="Proteomes" id="UP001638806"/>
    </source>
</evidence>
<comment type="caution">
    <text evidence="1">The sequence shown here is derived from an EMBL/GenBank/DDBJ whole genome shotgun (WGS) entry which is preliminary data.</text>
</comment>
<gene>
    <name evidence="1" type="ORF">ACCO45_008195</name>
</gene>
<proteinExistence type="predicted"/>
<dbReference type="Proteomes" id="UP001638806">
    <property type="component" value="Unassembled WGS sequence"/>
</dbReference>
<sequence>MCGSALWPPQRYLGRPDYLQRSLCGGGGGGGGGGGARQAKRRSSSAAIEERTRAGTGVARGTALPPSAEASHDARRGEAMPCAAMRGRLKPPVRQRATRGKVGLRTRFAREPPFVVAAHGNTSRRHTQVVWWRRLCANAPASSPYAMLILAMS</sequence>